<dbReference type="AlphaFoldDB" id="A9CCW6"/>
<evidence type="ECO:0000256" key="1">
    <source>
        <dbReference type="SAM" id="MobiDB-lite"/>
    </source>
</evidence>
<reference evidence="2" key="1">
    <citation type="journal article" date="2007" name="Fungal Genet. Biol.">
        <title>Global molecular surveillance reveals novel Fusarium head blight species and trichothecene toxin diversity.</title>
        <authorList>
            <person name="Starkey D.E."/>
            <person name="Ward T.J."/>
            <person name="Aoki T."/>
            <person name="Gale L.R."/>
            <person name="Kistler H.C."/>
            <person name="Geiser D.M."/>
            <person name="Suga H."/>
            <person name="Toth B."/>
            <person name="Varga J."/>
            <person name="O'donnell K."/>
        </authorList>
    </citation>
    <scope>NUCLEOTIDE SEQUENCE</scope>
    <source>
        <strain evidence="2">NRRL37605</strain>
    </source>
</reference>
<dbReference type="EMBL" id="DQ459813">
    <property type="protein sequence ID" value="ABE98394.1"/>
    <property type="molecule type" value="Genomic_DNA"/>
</dbReference>
<name>A9CCW6_9HYPO</name>
<accession>A9CCW6</accession>
<feature type="compositionally biased region" description="Low complexity" evidence="1">
    <location>
        <begin position="298"/>
        <end position="325"/>
    </location>
</feature>
<dbReference type="Pfam" id="PF17043">
    <property type="entry name" value="MAT1-1-2"/>
    <property type="match status" value="1"/>
</dbReference>
<dbReference type="InterPro" id="IPR031472">
    <property type="entry name" value="MAT1-1-2/MatA-2/Smr1"/>
</dbReference>
<feature type="compositionally biased region" description="Acidic residues" evidence="1">
    <location>
        <begin position="326"/>
        <end position="335"/>
    </location>
</feature>
<feature type="region of interest" description="Disordered" evidence="1">
    <location>
        <begin position="298"/>
        <end position="337"/>
    </location>
</feature>
<evidence type="ECO:0000313" key="2">
    <source>
        <dbReference type="EMBL" id="ABE98394.1"/>
    </source>
</evidence>
<protein>
    <submittedName>
        <fullName evidence="2">Mating type protein 1-1-2</fullName>
    </submittedName>
</protein>
<organism evidence="2">
    <name type="scientific">Fusarium sp. NRRL 37605</name>
    <dbReference type="NCBI Taxonomy" id="378172"/>
    <lineage>
        <taxon>Eukaryota</taxon>
        <taxon>Fungi</taxon>
        <taxon>Dikarya</taxon>
        <taxon>Ascomycota</taxon>
        <taxon>Pezizomycotina</taxon>
        <taxon>Sordariomycetes</taxon>
        <taxon>Hypocreomycetidae</taxon>
        <taxon>Hypocreales</taxon>
        <taxon>Nectriaceae</taxon>
        <taxon>Fusarium</taxon>
    </lineage>
</organism>
<sequence>MDTSFSFTPLWHDKAIIYKPEEALRALDNEIYACILKSKLLPKNGEVFHTLEVLRVVSAVAKHMLLDLGFDNEVLSKIRTTAVKLVPDHSIFSLIDACLVSWYFQAVDVIYTHNQARRLVSGPNRPSAWIGGYTDERPMANLGFLSMLAGSRDSQVPEHPKLRAASLVSKATVAVLYTAYTIGPHLTNFPWRKLKHMPVLSAVDLYLKVFISTCGIVYSNDPAIIPPPAFEYSVTQEDVKVSNCGRKLLVKVHGDEDWRTAPKWHPYIKVPGSPWNNFIRNRKQPIFFDDLGYSGYCESESAGSESESESAGSESESEFPSAFAPEPDEAESECSESEKVTIKYKLPSSALTIFRQFEDTHSAAREDLDENHPGTRRVLSERAANRQYNRLARLSGRKYAKECPDDASAVYLTDANEDFLYYSPVVSKQLFKSSFVPFPDSNLVCIRSKSPVQMRLEILVSLSCPQPFTLWGLTMTLRSRMMVSSL</sequence>
<proteinExistence type="predicted"/>
<gene>
    <name evidence="2" type="primary">MAT 1-1-2</name>
</gene>